<dbReference type="KEGG" id="mbd:MEBOL_005719"/>
<protein>
    <recommendedName>
        <fullName evidence="4">Lipoprotein</fullName>
    </recommendedName>
</protein>
<dbReference type="RefSeq" id="WP_095980455.1">
    <property type="nucleotide sequence ID" value="NZ_CP022163.1"/>
</dbReference>
<accession>A0A250ILW4</accession>
<keyword evidence="1" id="KW-0732">Signal</keyword>
<dbReference type="EMBL" id="CP022163">
    <property type="protein sequence ID" value="ATB32243.1"/>
    <property type="molecule type" value="Genomic_DNA"/>
</dbReference>
<dbReference type="OrthoDB" id="274297at2"/>
<evidence type="ECO:0000313" key="3">
    <source>
        <dbReference type="Proteomes" id="UP000217289"/>
    </source>
</evidence>
<gene>
    <name evidence="2" type="ORF">MEBOL_005719</name>
</gene>
<evidence type="ECO:0000313" key="2">
    <source>
        <dbReference type="EMBL" id="ATB32243.1"/>
    </source>
</evidence>
<sequence length="195" mass="20666">MRSVSSAVVSLCLGVLASSSANAQSLEFVEQSEALATTLSCTAPTGTLFLDGDAGNPVLGQPRDYIHPGADVITNGTWNAYVYSSTSRDYVRLDLTPTNSSQGLWWDVEFSSRALGRPLTVGTYTNAQRAAFASSGHPGLDVGGDGRGCNTIEGEFQIHEIVWDSVGLRKLSASFRQRCEGGAAVLRGMVAYARP</sequence>
<dbReference type="Proteomes" id="UP000217289">
    <property type="component" value="Chromosome"/>
</dbReference>
<dbReference type="AlphaFoldDB" id="A0A250ILW4"/>
<feature type="signal peptide" evidence="1">
    <location>
        <begin position="1"/>
        <end position="23"/>
    </location>
</feature>
<reference evidence="2 3" key="1">
    <citation type="submission" date="2017-06" db="EMBL/GenBank/DDBJ databases">
        <authorList>
            <person name="Kim H.J."/>
            <person name="Triplett B.A."/>
        </authorList>
    </citation>
    <scope>NUCLEOTIDE SEQUENCE [LARGE SCALE GENOMIC DNA]</scope>
    <source>
        <strain evidence="2 3">DSM 14713</strain>
    </source>
</reference>
<evidence type="ECO:0000256" key="1">
    <source>
        <dbReference type="SAM" id="SignalP"/>
    </source>
</evidence>
<name>A0A250ILW4_9BACT</name>
<feature type="chain" id="PRO_5012264642" description="Lipoprotein" evidence="1">
    <location>
        <begin position="24"/>
        <end position="195"/>
    </location>
</feature>
<proteinExistence type="predicted"/>
<organism evidence="2 3">
    <name type="scientific">Melittangium boletus DSM 14713</name>
    <dbReference type="NCBI Taxonomy" id="1294270"/>
    <lineage>
        <taxon>Bacteria</taxon>
        <taxon>Pseudomonadati</taxon>
        <taxon>Myxococcota</taxon>
        <taxon>Myxococcia</taxon>
        <taxon>Myxococcales</taxon>
        <taxon>Cystobacterineae</taxon>
        <taxon>Archangiaceae</taxon>
        <taxon>Melittangium</taxon>
    </lineage>
</organism>
<evidence type="ECO:0008006" key="4">
    <source>
        <dbReference type="Google" id="ProtNLM"/>
    </source>
</evidence>
<keyword evidence="3" id="KW-1185">Reference proteome</keyword>